<keyword evidence="6" id="KW-1185">Reference proteome</keyword>
<evidence type="ECO:0000256" key="4">
    <source>
        <dbReference type="SAM" id="SignalP"/>
    </source>
</evidence>
<feature type="signal peptide" evidence="4">
    <location>
        <begin position="1"/>
        <end position="26"/>
    </location>
</feature>
<sequence length="331" mass="36422">MKPIIRSLATCLCAPALLLAAGSASALTLNLGHTLAPESHYQVMAEKLGELIEQKSAGEITINTFPQSQLGGEVKMIQSARSGTLDMFVTAQAPLTSTVKAFSFFDVPYLFDSVDQANTALAGPLGKHFLEMLPDYNLVGLGWLSAMERNVFASKPVDSERGMHGLKLRVMQSPGYVRTYEALGAQPTPMAYGELYIALQQGVIDGGDTSPDQFVMDKFTEVSKFYSITRVHYLPGLLIMSKRRWDSLNDQQKGWLQEAADEALAYGIEYYKRSYDESIERMQAGGVTVVETDVAPLREKSAKVREQLIEQVPEGRKLLELLETSTQAAPQ</sequence>
<dbReference type="RefSeq" id="WP_131176684.1">
    <property type="nucleotide sequence ID" value="NZ_QJUI01000006.1"/>
</dbReference>
<dbReference type="AlphaFoldDB" id="A0A4Q9QQH2"/>
<accession>A0A4Q9QQH2</accession>
<dbReference type="InterPro" id="IPR018389">
    <property type="entry name" value="DctP_fam"/>
</dbReference>
<dbReference type="PANTHER" id="PTHR33376">
    <property type="match status" value="1"/>
</dbReference>
<dbReference type="EMBL" id="QJUI01000006">
    <property type="protein sequence ID" value="TBU81188.1"/>
    <property type="molecule type" value="Genomic_DNA"/>
</dbReference>
<evidence type="ECO:0000256" key="3">
    <source>
        <dbReference type="ARBA" id="ARBA00022729"/>
    </source>
</evidence>
<organism evidence="5 6">
    <name type="scientific">Phytopseudomonas daroniae</name>
    <dbReference type="NCBI Taxonomy" id="2487519"/>
    <lineage>
        <taxon>Bacteria</taxon>
        <taxon>Pseudomonadati</taxon>
        <taxon>Pseudomonadota</taxon>
        <taxon>Gammaproteobacteria</taxon>
        <taxon>Pseudomonadales</taxon>
        <taxon>Pseudomonadaceae</taxon>
        <taxon>Phytopseudomonas</taxon>
    </lineage>
</organism>
<keyword evidence="2" id="KW-0813">Transport</keyword>
<dbReference type="NCBIfam" id="TIGR00787">
    <property type="entry name" value="dctP"/>
    <property type="match status" value="1"/>
</dbReference>
<dbReference type="InterPro" id="IPR038404">
    <property type="entry name" value="TRAP_DctP_sf"/>
</dbReference>
<dbReference type="OrthoDB" id="9771186at2"/>
<dbReference type="NCBIfam" id="NF037995">
    <property type="entry name" value="TRAP_S1"/>
    <property type="match status" value="1"/>
</dbReference>
<comment type="similarity">
    <text evidence="1">Belongs to the bacterial solute-binding protein 7 family.</text>
</comment>
<gene>
    <name evidence="5" type="ORF">DNK06_08740</name>
</gene>
<dbReference type="InterPro" id="IPR004682">
    <property type="entry name" value="TRAP_DctP"/>
</dbReference>
<protein>
    <submittedName>
        <fullName evidence="5">C4-dicarboxylate ABC transporter substrate-binding protein</fullName>
    </submittedName>
</protein>
<dbReference type="CDD" id="cd13603">
    <property type="entry name" value="PBP2_TRAP_Siap_TeaA_like"/>
    <property type="match status" value="1"/>
</dbReference>
<evidence type="ECO:0000313" key="6">
    <source>
        <dbReference type="Proteomes" id="UP000292302"/>
    </source>
</evidence>
<dbReference type="PIRSF" id="PIRSF006470">
    <property type="entry name" value="DctB"/>
    <property type="match status" value="1"/>
</dbReference>
<name>A0A4Q9QQH2_9GAMM</name>
<dbReference type="GO" id="GO:0030288">
    <property type="term" value="C:outer membrane-bounded periplasmic space"/>
    <property type="evidence" value="ECO:0007669"/>
    <property type="project" value="InterPro"/>
</dbReference>
<dbReference type="PANTHER" id="PTHR33376:SF7">
    <property type="entry name" value="C4-DICARBOXYLATE-BINDING PROTEIN DCTB"/>
    <property type="match status" value="1"/>
</dbReference>
<dbReference type="Pfam" id="PF03480">
    <property type="entry name" value="DctP"/>
    <property type="match status" value="1"/>
</dbReference>
<comment type="caution">
    <text evidence="5">The sequence shown here is derived from an EMBL/GenBank/DDBJ whole genome shotgun (WGS) entry which is preliminary data.</text>
</comment>
<dbReference type="GO" id="GO:0055085">
    <property type="term" value="P:transmembrane transport"/>
    <property type="evidence" value="ECO:0007669"/>
    <property type="project" value="InterPro"/>
</dbReference>
<evidence type="ECO:0000256" key="1">
    <source>
        <dbReference type="ARBA" id="ARBA00009023"/>
    </source>
</evidence>
<proteinExistence type="inferred from homology"/>
<dbReference type="Proteomes" id="UP000292302">
    <property type="component" value="Unassembled WGS sequence"/>
</dbReference>
<evidence type="ECO:0000256" key="2">
    <source>
        <dbReference type="ARBA" id="ARBA00022448"/>
    </source>
</evidence>
<reference evidence="5 6" key="1">
    <citation type="submission" date="2018-06" db="EMBL/GenBank/DDBJ databases">
        <title>Three novel Pseudomonas species isolated from symptomatic oak.</title>
        <authorList>
            <person name="Bueno-Gonzalez V."/>
            <person name="Brady C."/>
        </authorList>
    </citation>
    <scope>NUCLEOTIDE SEQUENCE [LARGE SCALE GENOMIC DNA]</scope>
    <source>
        <strain evidence="5 6">P9A</strain>
    </source>
</reference>
<dbReference type="Gene3D" id="3.40.190.170">
    <property type="entry name" value="Bacterial extracellular solute-binding protein, family 7"/>
    <property type="match status" value="1"/>
</dbReference>
<keyword evidence="3 4" id="KW-0732">Signal</keyword>
<feature type="chain" id="PRO_5020648620" evidence="4">
    <location>
        <begin position="27"/>
        <end position="331"/>
    </location>
</feature>
<evidence type="ECO:0000313" key="5">
    <source>
        <dbReference type="EMBL" id="TBU81188.1"/>
    </source>
</evidence>